<name>A0ABP9YT46_9FUNG</name>
<reference evidence="1 2" key="1">
    <citation type="submission" date="2024-04" db="EMBL/GenBank/DDBJ databases">
        <title>genome sequences of Mucor flavus KT1a and Helicostylum pulchrum KT1b strains isolated from the surface of a dry-aged beef.</title>
        <authorList>
            <person name="Toyotome T."/>
            <person name="Hosono M."/>
            <person name="Torimaru M."/>
            <person name="Fukuda K."/>
            <person name="Mikami N."/>
        </authorList>
    </citation>
    <scope>NUCLEOTIDE SEQUENCE [LARGE SCALE GENOMIC DNA]</scope>
    <source>
        <strain evidence="1 2">KT1a</strain>
    </source>
</reference>
<protein>
    <submittedName>
        <fullName evidence="1">Uncharacterized protein</fullName>
    </submittedName>
</protein>
<organism evidence="1 2">
    <name type="scientific">Mucor flavus</name>
    <dbReference type="NCBI Taxonomy" id="439312"/>
    <lineage>
        <taxon>Eukaryota</taxon>
        <taxon>Fungi</taxon>
        <taxon>Fungi incertae sedis</taxon>
        <taxon>Mucoromycota</taxon>
        <taxon>Mucoromycotina</taxon>
        <taxon>Mucoromycetes</taxon>
        <taxon>Mucorales</taxon>
        <taxon>Mucorineae</taxon>
        <taxon>Mucoraceae</taxon>
        <taxon>Mucor</taxon>
    </lineage>
</organism>
<sequence>MFSNISDVSVDCNTTFVALKETRLDLPKSIRPDVIIRCAAGVKFDYRELKPAGKCIELLYIDKVRVAEHATFGISLADKT</sequence>
<gene>
    <name evidence="1" type="ORF">MFLAVUS_003439</name>
</gene>
<comment type="caution">
    <text evidence="1">The sequence shown here is derived from an EMBL/GenBank/DDBJ whole genome shotgun (WGS) entry which is preliminary data.</text>
</comment>
<dbReference type="EMBL" id="BAABUK010000006">
    <property type="protein sequence ID" value="GAA5810024.1"/>
    <property type="molecule type" value="Genomic_DNA"/>
</dbReference>
<accession>A0ABP9YT46</accession>
<keyword evidence="2" id="KW-1185">Reference proteome</keyword>
<proteinExistence type="predicted"/>
<dbReference type="Proteomes" id="UP001473302">
    <property type="component" value="Unassembled WGS sequence"/>
</dbReference>
<evidence type="ECO:0000313" key="2">
    <source>
        <dbReference type="Proteomes" id="UP001473302"/>
    </source>
</evidence>
<evidence type="ECO:0000313" key="1">
    <source>
        <dbReference type="EMBL" id="GAA5810024.1"/>
    </source>
</evidence>